<protein>
    <submittedName>
        <fullName evidence="2">Uncharacterized protein</fullName>
    </submittedName>
</protein>
<dbReference type="EMBL" id="JAAAIM010000049">
    <property type="protein sequence ID" value="KAG0296761.1"/>
    <property type="molecule type" value="Genomic_DNA"/>
</dbReference>
<feature type="region of interest" description="Disordered" evidence="1">
    <location>
        <begin position="26"/>
        <end position="59"/>
    </location>
</feature>
<sequence length="527" mass="58321">MSSKKAGVAIQEAGLREAIAGVKRYPSELPNDETLEVIEDPESEPESGPEVGSSAVALKIAGHATPSSSATLATTTASASILSTTGTARSPRRATKAQVDGLDVGPSWTSPTAPPSPSDISLDKDATVLSDVTPSGGSSHNGSQHEDDVATQVLLGVDLLSSDPVDVSFDFEDPSPSPTMVYAWNFLEGNGRIDSHVDNPWIHNGVNIGHDLMDFRRRVVEDNGGLADPHEKLAVNFVFLIEMECQTRGLQAEIEDESWDALCEVTKDAMHLLPDGTVAEAHRWAHLLAHAKPDIFKASLRESPPMDPTLNTILHKITSDGWVWSDHPCNEDTYLKFQLGPFLDVYMDMRFTVNAWTLTQEDTRNTDTDRLVPDFTMVTMANKRQLSLLLMEGKVKSNKCFQIWDDRTKLGQEMKLSLDSILMLQPEDDVWVIGILVRVEFFTMHIHAEAMYVMRRFAVCYAMAGCMNMFAIGHMMEAFQHAQTKVEKTVEAIRRVKVRPSSHPKVPLTWLRPSFKKPKLSLVIDGE</sequence>
<feature type="region of interest" description="Disordered" evidence="1">
    <location>
        <begin position="82"/>
        <end position="123"/>
    </location>
</feature>
<accession>A0ABQ7KDS0</accession>
<organism evidence="2 3">
    <name type="scientific">Linnemannia gamsii</name>
    <dbReference type="NCBI Taxonomy" id="64522"/>
    <lineage>
        <taxon>Eukaryota</taxon>
        <taxon>Fungi</taxon>
        <taxon>Fungi incertae sedis</taxon>
        <taxon>Mucoromycota</taxon>
        <taxon>Mortierellomycotina</taxon>
        <taxon>Mortierellomycetes</taxon>
        <taxon>Mortierellales</taxon>
        <taxon>Mortierellaceae</taxon>
        <taxon>Linnemannia</taxon>
    </lineage>
</organism>
<reference evidence="2 3" key="1">
    <citation type="journal article" date="2020" name="Fungal Divers.">
        <title>Resolving the Mortierellaceae phylogeny through synthesis of multi-gene phylogenetics and phylogenomics.</title>
        <authorList>
            <person name="Vandepol N."/>
            <person name="Liber J."/>
            <person name="Desiro A."/>
            <person name="Na H."/>
            <person name="Kennedy M."/>
            <person name="Barry K."/>
            <person name="Grigoriev I.V."/>
            <person name="Miller A.N."/>
            <person name="O'Donnell K."/>
            <person name="Stajich J.E."/>
            <person name="Bonito G."/>
        </authorList>
    </citation>
    <scope>NUCLEOTIDE SEQUENCE [LARGE SCALE GENOMIC DNA]</scope>
    <source>
        <strain evidence="2 3">AD045</strain>
    </source>
</reference>
<comment type="caution">
    <text evidence="2">The sequence shown here is derived from an EMBL/GenBank/DDBJ whole genome shotgun (WGS) entry which is preliminary data.</text>
</comment>
<keyword evidence="3" id="KW-1185">Reference proteome</keyword>
<proteinExistence type="predicted"/>
<gene>
    <name evidence="2" type="ORF">BGZ96_008621</name>
</gene>
<evidence type="ECO:0000256" key="1">
    <source>
        <dbReference type="SAM" id="MobiDB-lite"/>
    </source>
</evidence>
<dbReference type="Proteomes" id="UP001194696">
    <property type="component" value="Unassembled WGS sequence"/>
</dbReference>
<name>A0ABQ7KDS0_9FUNG</name>
<feature type="compositionally biased region" description="Acidic residues" evidence="1">
    <location>
        <begin position="30"/>
        <end position="47"/>
    </location>
</feature>
<evidence type="ECO:0000313" key="3">
    <source>
        <dbReference type="Proteomes" id="UP001194696"/>
    </source>
</evidence>
<evidence type="ECO:0000313" key="2">
    <source>
        <dbReference type="EMBL" id="KAG0296761.1"/>
    </source>
</evidence>